<evidence type="ECO:0000313" key="3">
    <source>
        <dbReference type="EMBL" id="MDT7518504.1"/>
    </source>
</evidence>
<proteinExistence type="predicted"/>
<dbReference type="RefSeq" id="WP_313874261.1">
    <property type="nucleotide sequence ID" value="NZ_JAVBIK010000001.1"/>
</dbReference>
<dbReference type="InterPro" id="IPR001633">
    <property type="entry name" value="EAL_dom"/>
</dbReference>
<dbReference type="InterPro" id="IPR050706">
    <property type="entry name" value="Cyclic-di-GMP_PDE-like"/>
</dbReference>
<comment type="caution">
    <text evidence="3">The sequence shown here is derived from an EMBL/GenBank/DDBJ whole genome shotgun (WGS) entry which is preliminary data.</text>
</comment>
<dbReference type="Gene3D" id="3.20.20.450">
    <property type="entry name" value="EAL domain"/>
    <property type="match status" value="1"/>
</dbReference>
<reference evidence="3 4" key="1">
    <citation type="submission" date="2023-08" db="EMBL/GenBank/DDBJ databases">
        <title>Rhodoferax potami sp. nov. and Rhodoferax mekongensis sp. nov., isolated from the Mekong River in Thailand.</title>
        <authorList>
            <person name="Kitikhun S."/>
            <person name="Charoenyingcharoen P."/>
            <person name="Siriarchawattana P."/>
            <person name="Likhitrattanapisal S."/>
            <person name="Nilsakha T."/>
            <person name="Chanpet A."/>
            <person name="Rattanawaree P."/>
            <person name="Ingsriswang S."/>
        </authorList>
    </citation>
    <scope>NUCLEOTIDE SEQUENCE [LARGE SCALE GENOMIC DNA]</scope>
    <source>
        <strain evidence="3 4">TBRC 17660</strain>
    </source>
</reference>
<dbReference type="PANTHER" id="PTHR33121:SF76">
    <property type="entry name" value="SIGNALING PROTEIN"/>
    <property type="match status" value="1"/>
</dbReference>
<dbReference type="InterPro" id="IPR035919">
    <property type="entry name" value="EAL_sf"/>
</dbReference>
<evidence type="ECO:0000259" key="2">
    <source>
        <dbReference type="PROSITE" id="PS50883"/>
    </source>
</evidence>
<dbReference type="Proteomes" id="UP001321700">
    <property type="component" value="Unassembled WGS sequence"/>
</dbReference>
<keyword evidence="4" id="KW-1185">Reference proteome</keyword>
<accession>A0ABU3KML4</accession>
<evidence type="ECO:0000313" key="4">
    <source>
        <dbReference type="Proteomes" id="UP001321700"/>
    </source>
</evidence>
<feature type="domain" description="EAL" evidence="2">
    <location>
        <begin position="1"/>
        <end position="204"/>
    </location>
</feature>
<protein>
    <submittedName>
        <fullName evidence="3">EAL domain-containing protein</fullName>
    </submittedName>
</protein>
<dbReference type="PANTHER" id="PTHR33121">
    <property type="entry name" value="CYCLIC DI-GMP PHOSPHODIESTERASE PDEF"/>
    <property type="match status" value="1"/>
</dbReference>
<dbReference type="SMART" id="SM00052">
    <property type="entry name" value="EAL"/>
    <property type="match status" value="1"/>
</dbReference>
<gene>
    <name evidence="3" type="ORF">RAE19_07265</name>
</gene>
<dbReference type="Pfam" id="PF00563">
    <property type="entry name" value="EAL"/>
    <property type="match status" value="1"/>
</dbReference>
<organism evidence="3 4">
    <name type="scientific">Rhodoferax potami</name>
    <dbReference type="NCBI Taxonomy" id="3068338"/>
    <lineage>
        <taxon>Bacteria</taxon>
        <taxon>Pseudomonadati</taxon>
        <taxon>Pseudomonadota</taxon>
        <taxon>Betaproteobacteria</taxon>
        <taxon>Burkholderiales</taxon>
        <taxon>Comamonadaceae</taxon>
        <taxon>Rhodoferax</taxon>
    </lineage>
</organism>
<feature type="compositionally biased region" description="Polar residues" evidence="1">
    <location>
        <begin position="210"/>
        <end position="221"/>
    </location>
</feature>
<dbReference type="EMBL" id="JAVBIK010000001">
    <property type="protein sequence ID" value="MDT7518504.1"/>
    <property type="molecule type" value="Genomic_DNA"/>
</dbReference>
<dbReference type="SUPFAM" id="SSF141868">
    <property type="entry name" value="EAL domain-like"/>
    <property type="match status" value="1"/>
</dbReference>
<sequence length="240" mass="26450">MEDLWKTAEKENCLQELELTCLEAVMEQWSSQIGKGKLFVNFSAQSLVQLQQSQGTASLLQLMHKHRINPKHVGLDVSGYTRVHKLDALLDALSPLRTAGVTVALDNFSASEKSMNAWSVLLPNMVKMAPRWTHNIATESEQSRMVRSLVRIARTQNALLVAKSVETGEELLTMKALEVDIAQGFFLGSPSLEPARSLNLRARDALGSGENLSPPTTSAMPMTSAEDIPPELAHRYSLLN</sequence>
<feature type="region of interest" description="Disordered" evidence="1">
    <location>
        <begin position="206"/>
        <end position="227"/>
    </location>
</feature>
<evidence type="ECO:0000256" key="1">
    <source>
        <dbReference type="SAM" id="MobiDB-lite"/>
    </source>
</evidence>
<dbReference type="PROSITE" id="PS50883">
    <property type="entry name" value="EAL"/>
    <property type="match status" value="1"/>
</dbReference>
<dbReference type="CDD" id="cd01948">
    <property type="entry name" value="EAL"/>
    <property type="match status" value="1"/>
</dbReference>
<name>A0ABU3KML4_9BURK</name>